<evidence type="ECO:0000313" key="2">
    <source>
        <dbReference type="EMBL" id="GAA4267135.1"/>
    </source>
</evidence>
<keyword evidence="3" id="KW-1185">Reference proteome</keyword>
<name>A0ABP8E4H2_9MICO</name>
<evidence type="ECO:0000256" key="1">
    <source>
        <dbReference type="SAM" id="Phobius"/>
    </source>
</evidence>
<keyword evidence="1" id="KW-0812">Transmembrane</keyword>
<organism evidence="2 3">
    <name type="scientific">Frondihabitans peucedani</name>
    <dbReference type="NCBI Taxonomy" id="598626"/>
    <lineage>
        <taxon>Bacteria</taxon>
        <taxon>Bacillati</taxon>
        <taxon>Actinomycetota</taxon>
        <taxon>Actinomycetes</taxon>
        <taxon>Micrococcales</taxon>
        <taxon>Microbacteriaceae</taxon>
        <taxon>Frondihabitans</taxon>
    </lineage>
</organism>
<proteinExistence type="predicted"/>
<feature type="transmembrane region" description="Helical" evidence="1">
    <location>
        <begin position="49"/>
        <end position="76"/>
    </location>
</feature>
<protein>
    <submittedName>
        <fullName evidence="2">Uncharacterized protein</fullName>
    </submittedName>
</protein>
<dbReference type="RefSeq" id="WP_344797168.1">
    <property type="nucleotide sequence ID" value="NZ_BAABAU010000004.1"/>
</dbReference>
<gene>
    <name evidence="2" type="ORF">GCM10022256_27470</name>
</gene>
<dbReference type="EMBL" id="BAABAU010000004">
    <property type="protein sequence ID" value="GAA4267135.1"/>
    <property type="molecule type" value="Genomic_DNA"/>
</dbReference>
<reference evidence="3" key="1">
    <citation type="journal article" date="2019" name="Int. J. Syst. Evol. Microbiol.">
        <title>The Global Catalogue of Microorganisms (GCM) 10K type strain sequencing project: providing services to taxonomists for standard genome sequencing and annotation.</title>
        <authorList>
            <consortium name="The Broad Institute Genomics Platform"/>
            <consortium name="The Broad Institute Genome Sequencing Center for Infectious Disease"/>
            <person name="Wu L."/>
            <person name="Ma J."/>
        </authorList>
    </citation>
    <scope>NUCLEOTIDE SEQUENCE [LARGE SCALE GENOMIC DNA]</scope>
    <source>
        <strain evidence="3">JCM 17442</strain>
    </source>
</reference>
<evidence type="ECO:0000313" key="3">
    <source>
        <dbReference type="Proteomes" id="UP001501594"/>
    </source>
</evidence>
<comment type="caution">
    <text evidence="2">The sequence shown here is derived from an EMBL/GenBank/DDBJ whole genome shotgun (WGS) entry which is preliminary data.</text>
</comment>
<sequence length="77" mass="8158">MSAHIATLIWGPFAIVFGTCFVVFRQHISRQARAQRERRGIKIGPNTQSPAVMAIGGVILVCAGIFALVGGATGLLH</sequence>
<accession>A0ABP8E4H2</accession>
<keyword evidence="1" id="KW-1133">Transmembrane helix</keyword>
<dbReference type="Proteomes" id="UP001501594">
    <property type="component" value="Unassembled WGS sequence"/>
</dbReference>
<keyword evidence="1" id="KW-0472">Membrane</keyword>
<feature type="transmembrane region" description="Helical" evidence="1">
    <location>
        <begin position="6"/>
        <end position="28"/>
    </location>
</feature>